<dbReference type="Pfam" id="PF07676">
    <property type="entry name" value="PD40"/>
    <property type="match status" value="2"/>
</dbReference>
<dbReference type="SUPFAM" id="SSF82171">
    <property type="entry name" value="DPP6 N-terminal domain-like"/>
    <property type="match status" value="1"/>
</dbReference>
<comment type="similarity">
    <text evidence="1">Belongs to the TolB family.</text>
</comment>
<gene>
    <name evidence="3" type="ORF">BIN_B_02132</name>
</gene>
<dbReference type="InterPro" id="IPR011659">
    <property type="entry name" value="WD40"/>
</dbReference>
<name>A0A653ER73_MYCKA</name>
<organism evidence="3">
    <name type="scientific">Mycobacterium kansasii</name>
    <dbReference type="NCBI Taxonomy" id="1768"/>
    <lineage>
        <taxon>Bacteria</taxon>
        <taxon>Bacillati</taxon>
        <taxon>Actinomycetota</taxon>
        <taxon>Actinomycetes</taxon>
        <taxon>Mycobacteriales</taxon>
        <taxon>Mycobacteriaceae</taxon>
        <taxon>Mycobacterium</taxon>
    </lineage>
</organism>
<proteinExistence type="inferred from homology"/>
<dbReference type="InterPro" id="IPR011042">
    <property type="entry name" value="6-blade_b-propeller_TolB-like"/>
</dbReference>
<dbReference type="Gene3D" id="2.120.10.30">
    <property type="entry name" value="TolB, C-terminal domain"/>
    <property type="match status" value="2"/>
</dbReference>
<dbReference type="EMBL" id="LR589283">
    <property type="protein sequence ID" value="VTO99822.1"/>
    <property type="molecule type" value="Genomic_DNA"/>
</dbReference>
<feature type="region of interest" description="Disordered" evidence="2">
    <location>
        <begin position="337"/>
        <end position="359"/>
    </location>
</feature>
<dbReference type="PANTHER" id="PTHR36842">
    <property type="entry name" value="PROTEIN TOLB HOMOLOG"/>
    <property type="match status" value="1"/>
</dbReference>
<sequence length="359" mass="37978">MHAEALSRATPRTFASLTSKLSARAGAVLGAGVLLLAGCAREATPREAESGPGDLVIVYTSQVAQVNSLHIMNADGSGERVLRPPDPPAESAVFSPDGHKIAYIAGKPAQVFVTDSDLKSARPLTKAVAAESHINESVALAFSPDGKTVAYVESATGGSSIYVVDATGGEPRQLMAPFGASEAPVSVPPLRVVFTPDSRAVVYDRLAKADFGQRLVFATIADVVQGDKTDELTLPVPEGVIATREDFRGVPAQLGYSRDGKKIVYQLSVSRGRNALFVADANFTNPRKLADLKDPRAEWTLPTFSPDGTQIAYTDTLFDVGAQAIFVVNADGSGVRQVSKPQRGDYHTSPSWGYAARHN</sequence>
<evidence type="ECO:0000256" key="2">
    <source>
        <dbReference type="SAM" id="MobiDB-lite"/>
    </source>
</evidence>
<accession>A0A653ER73</accession>
<dbReference type="AlphaFoldDB" id="A0A653ER73"/>
<dbReference type="PANTHER" id="PTHR36842:SF1">
    <property type="entry name" value="PROTEIN TOLB"/>
    <property type="match status" value="1"/>
</dbReference>
<evidence type="ECO:0000313" key="3">
    <source>
        <dbReference type="EMBL" id="VTO99822.1"/>
    </source>
</evidence>
<evidence type="ECO:0000256" key="1">
    <source>
        <dbReference type="ARBA" id="ARBA00009820"/>
    </source>
</evidence>
<protein>
    <submittedName>
        <fullName evidence="3">Translocation protein TolB</fullName>
    </submittedName>
</protein>
<reference evidence="3" key="1">
    <citation type="submission" date="2019-05" db="EMBL/GenBank/DDBJ databases">
        <authorList>
            <person name="Naeem R."/>
            <person name="Antony C."/>
            <person name="Guan Q."/>
        </authorList>
    </citation>
    <scope>NUCLEOTIDE SEQUENCE</scope>
    <source>
        <strain evidence="3">3</strain>
    </source>
</reference>